<comment type="caution">
    <text evidence="1">The sequence shown here is derived from an EMBL/GenBank/DDBJ whole genome shotgun (WGS) entry which is preliminary data.</text>
</comment>
<accession>A0A419Q5F8</accession>
<protein>
    <submittedName>
        <fullName evidence="1">Uncharacterized protein</fullName>
    </submittedName>
</protein>
<organism evidence="1 2">
    <name type="scientific">Clonorchis sinensis</name>
    <name type="common">Chinese liver fluke</name>
    <dbReference type="NCBI Taxonomy" id="79923"/>
    <lineage>
        <taxon>Eukaryota</taxon>
        <taxon>Metazoa</taxon>
        <taxon>Spiralia</taxon>
        <taxon>Lophotrochozoa</taxon>
        <taxon>Platyhelminthes</taxon>
        <taxon>Trematoda</taxon>
        <taxon>Digenea</taxon>
        <taxon>Opisthorchiida</taxon>
        <taxon>Opisthorchiata</taxon>
        <taxon>Opisthorchiidae</taxon>
        <taxon>Clonorchis</taxon>
    </lineage>
</organism>
<gene>
    <name evidence="1" type="ORF">CSKR_102777</name>
</gene>
<dbReference type="EMBL" id="NIRI02000077">
    <property type="protein sequence ID" value="KAG5441122.1"/>
    <property type="molecule type" value="Genomic_DNA"/>
</dbReference>
<reference evidence="1 2" key="2">
    <citation type="journal article" date="2021" name="Genomics">
        <title>High-quality reference genome for Clonorchis sinensis.</title>
        <authorList>
            <person name="Young N.D."/>
            <person name="Stroehlein A.J."/>
            <person name="Kinkar L."/>
            <person name="Wang T."/>
            <person name="Sohn W.M."/>
            <person name="Chang B.C.H."/>
            <person name="Kaur P."/>
            <person name="Weisz D."/>
            <person name="Dudchenko O."/>
            <person name="Aiden E.L."/>
            <person name="Korhonen P.K."/>
            <person name="Gasser R.B."/>
        </authorList>
    </citation>
    <scope>NUCLEOTIDE SEQUENCE [LARGE SCALE GENOMIC DNA]</scope>
    <source>
        <strain evidence="1">Cs-k2</strain>
    </source>
</reference>
<evidence type="ECO:0000313" key="1">
    <source>
        <dbReference type="EMBL" id="KAG5441122.1"/>
    </source>
</evidence>
<dbReference type="AlphaFoldDB" id="A0A419Q5F8"/>
<sequence>MVLQDQFIPHPVCHSGMKLLTIVQNHGSRHTSAAQINKSISVMWTLLTVRCILFLSLIYHRILGRLRSLRDGPSRWSANLLTGSSVVRTRPLPLDPPLSRLGQPGSIPALMQPSGGITVRHRKDATVERFFVVNIPSNGTLLGIKTLKDNNPTHTALFAGEHLDVPTRTTLNGLYLQTQSYLLFVNVLHEGCLIFQQVRVTFRTLFSVQHRSDVTSLRCLTVMPPEGSTRAGILPSCPILDRDGSRGRGRVRTTDLPVSKFAL</sequence>
<dbReference type="Proteomes" id="UP000286415">
    <property type="component" value="Unassembled WGS sequence"/>
</dbReference>
<proteinExistence type="predicted"/>
<keyword evidence="2" id="KW-1185">Reference proteome</keyword>
<evidence type="ECO:0000313" key="2">
    <source>
        <dbReference type="Proteomes" id="UP000286415"/>
    </source>
</evidence>
<name>A0A419Q5F8_CLOSI</name>
<reference evidence="1 2" key="1">
    <citation type="journal article" date="2018" name="Biotechnol. Adv.">
        <title>Improved genomic resources and new bioinformatic workflow for the carcinogenic parasite Clonorchis sinensis: Biotechnological implications.</title>
        <authorList>
            <person name="Wang D."/>
            <person name="Korhonen P.K."/>
            <person name="Gasser R.B."/>
            <person name="Young N.D."/>
        </authorList>
    </citation>
    <scope>NUCLEOTIDE SEQUENCE [LARGE SCALE GENOMIC DNA]</scope>
    <source>
        <strain evidence="1">Cs-k2</strain>
    </source>
</reference>
<dbReference type="InParanoid" id="A0A419Q5F8"/>